<dbReference type="EMBL" id="JOSZ01000007">
    <property type="protein sequence ID" value="KFM19527.1"/>
    <property type="molecule type" value="Genomic_DNA"/>
</dbReference>
<protein>
    <submittedName>
        <fullName evidence="1">Uncharacterized protein</fullName>
    </submittedName>
</protein>
<organism evidence="1 2">
    <name type="scientific">Marine Group I thaumarchaeote SCGC AAA799-P11</name>
    <dbReference type="NCBI Taxonomy" id="1502295"/>
    <lineage>
        <taxon>Archaea</taxon>
        <taxon>Nitrososphaerota</taxon>
        <taxon>Marine Group I</taxon>
    </lineage>
</organism>
<name>A0A087S1C3_9ARCH</name>
<keyword evidence="2" id="KW-1185">Reference proteome</keyword>
<comment type="caution">
    <text evidence="1">The sequence shown here is derived from an EMBL/GenBank/DDBJ whole genome shotgun (WGS) entry which is preliminary data.</text>
</comment>
<reference evidence="1 2" key="1">
    <citation type="submission" date="2014-06" db="EMBL/GenBank/DDBJ databases">
        <authorList>
            <person name="Ngugi D.K."/>
            <person name="Blom J."/>
            <person name="Alam I."/>
            <person name="Rashid M."/>
            <person name="Baalawi W."/>
            <person name="Zhang G."/>
            <person name="Hikmawan T."/>
            <person name="Guan Y."/>
            <person name="Antunes A."/>
            <person name="Siam R."/>
            <person name="El-Dorry H."/>
            <person name="Bajic V."/>
            <person name="Stingl U."/>
        </authorList>
    </citation>
    <scope>NUCLEOTIDE SEQUENCE [LARGE SCALE GENOMIC DNA]</scope>
    <source>
        <strain evidence="1">SCGC AAA799-P11</strain>
    </source>
</reference>
<proteinExistence type="predicted"/>
<sequence>MKLEYASIRIIDYLDSDNLKKFEKELEQSDIFTVEKDNKWEETSISQGRRKTIASEKHPPELEFIESIQIDQIQYKNFSSAIMLVIEGTLSQEIFEKLMSQDINQNQTLLKQFQVKLWNYWKKNITSTYYVTKGHMVTNQFKSTSSNLVSIIMQNF</sequence>
<evidence type="ECO:0000313" key="2">
    <source>
        <dbReference type="Proteomes" id="UP000029387"/>
    </source>
</evidence>
<gene>
    <name evidence="1" type="ORF">AAA799P11_00728</name>
</gene>
<evidence type="ECO:0000313" key="1">
    <source>
        <dbReference type="EMBL" id="KFM19527.1"/>
    </source>
</evidence>
<accession>A0A087S1C3</accession>
<dbReference type="Proteomes" id="UP000029387">
    <property type="component" value="Unassembled WGS sequence"/>
</dbReference>
<dbReference type="AlphaFoldDB" id="A0A087S1C3"/>